<dbReference type="CDD" id="cd00085">
    <property type="entry name" value="HNHc"/>
    <property type="match status" value="1"/>
</dbReference>
<evidence type="ECO:0000313" key="2">
    <source>
        <dbReference type="EMBL" id="NYD55724.1"/>
    </source>
</evidence>
<protein>
    <recommendedName>
        <fullName evidence="4">DUF222 domain-containing protein</fullName>
    </recommendedName>
</protein>
<evidence type="ECO:0008006" key="4">
    <source>
        <dbReference type="Google" id="ProtNLM"/>
    </source>
</evidence>
<dbReference type="EMBL" id="JACCBH010000001">
    <property type="protein sequence ID" value="NYD55724.1"/>
    <property type="molecule type" value="Genomic_DNA"/>
</dbReference>
<evidence type="ECO:0000313" key="3">
    <source>
        <dbReference type="Proteomes" id="UP000552045"/>
    </source>
</evidence>
<name>A0A7Y9EXF1_9MICO</name>
<dbReference type="InterPro" id="IPR003615">
    <property type="entry name" value="HNH_nuc"/>
</dbReference>
<dbReference type="Proteomes" id="UP000552045">
    <property type="component" value="Unassembled WGS sequence"/>
</dbReference>
<dbReference type="RefSeq" id="WP_179434997.1">
    <property type="nucleotide sequence ID" value="NZ_BAABLC010000004.1"/>
</dbReference>
<dbReference type="AlphaFoldDB" id="A0A7Y9EXF1"/>
<sequence length="465" mass="50737">MTSSSIHLSGRDVLDQERELLDAWVDVRRRIASLEADAADLLAQRSAVRDAEMRRFPAHRDMIHRSMIAEYSAAGRISTRAIENAFADADLTTDTFPGVREALRSGTIAAGHVREIVQASAILREAVHNGAVPAAALASYEVAALAVAEQDSPARTRVAVREIAAALAQRTAQERQKDAWSERCVTVRSVEDGLALLTVVLPEHLAVAIRDRLTRLARTVARARARTSSTVEFDSNAAAEDASTEPGDDRFIDDEHISPELVSADPVSPEPDSRTMDQLRADILTDLLLATDPTDCHGTALDGITAHVQVTVAATTLAGADDRLAELDGHGPLHPDIARDLATRGGPWTRLFLDPSGQVTETDTYSPTEAMKRHLRARDQHCRFPGCRMPALASQLDHNHDHAKGGKTRLDNLAAFCAGHHPLKHPDIHDRFRWTARALPDGSIAWRSPLGRQYGDPPPRRVLFA</sequence>
<reference evidence="2 3" key="1">
    <citation type="submission" date="2020-07" db="EMBL/GenBank/DDBJ databases">
        <title>Sequencing the genomes of 1000 actinobacteria strains.</title>
        <authorList>
            <person name="Klenk H.-P."/>
        </authorList>
    </citation>
    <scope>NUCLEOTIDE SEQUENCE [LARGE SCALE GENOMIC DNA]</scope>
    <source>
        <strain evidence="2 3">DSM 22185</strain>
    </source>
</reference>
<gene>
    <name evidence="2" type="ORF">BKA02_002779</name>
</gene>
<proteinExistence type="predicted"/>
<keyword evidence="3" id="KW-1185">Reference proteome</keyword>
<feature type="region of interest" description="Disordered" evidence="1">
    <location>
        <begin position="229"/>
        <end position="253"/>
    </location>
</feature>
<accession>A0A7Y9EXF1</accession>
<organism evidence="2 3">
    <name type="scientific">Microbacterium pseudoresistens</name>
    <dbReference type="NCBI Taxonomy" id="640634"/>
    <lineage>
        <taxon>Bacteria</taxon>
        <taxon>Bacillati</taxon>
        <taxon>Actinomycetota</taxon>
        <taxon>Actinomycetes</taxon>
        <taxon>Micrococcales</taxon>
        <taxon>Microbacteriaceae</taxon>
        <taxon>Microbacterium</taxon>
    </lineage>
</organism>
<dbReference type="Gene3D" id="1.10.30.50">
    <property type="match status" value="1"/>
</dbReference>
<comment type="caution">
    <text evidence="2">The sequence shown here is derived from an EMBL/GenBank/DDBJ whole genome shotgun (WGS) entry which is preliminary data.</text>
</comment>
<evidence type="ECO:0000256" key="1">
    <source>
        <dbReference type="SAM" id="MobiDB-lite"/>
    </source>
</evidence>